<gene>
    <name evidence="1" type="ORF">ACFFRH_13740</name>
</gene>
<reference evidence="1 2" key="1">
    <citation type="submission" date="2024-09" db="EMBL/GenBank/DDBJ databases">
        <authorList>
            <person name="Sun Q."/>
            <person name="Mori K."/>
        </authorList>
    </citation>
    <scope>NUCLEOTIDE SEQUENCE [LARGE SCALE GENOMIC DNA]</scope>
    <source>
        <strain evidence="1 2">JCM 3028</strain>
    </source>
</reference>
<protein>
    <submittedName>
        <fullName evidence="1">Uncharacterized protein</fullName>
    </submittedName>
</protein>
<sequence>MAHALASPVFLRVTATRPGSPPPPWVHNDDQLLTLLVTVWSLTTGRVPPRRPTDELTATELIAFWADDQTAGSPATPFQRPLQE</sequence>
<dbReference type="EMBL" id="JBHMBS010000005">
    <property type="protein sequence ID" value="MFB9676553.1"/>
    <property type="molecule type" value="Genomic_DNA"/>
</dbReference>
<proteinExistence type="predicted"/>
<keyword evidence="2" id="KW-1185">Reference proteome</keyword>
<organism evidence="1 2">
    <name type="scientific">Streptosporangium vulgare</name>
    <dbReference type="NCBI Taxonomy" id="46190"/>
    <lineage>
        <taxon>Bacteria</taxon>
        <taxon>Bacillati</taxon>
        <taxon>Actinomycetota</taxon>
        <taxon>Actinomycetes</taxon>
        <taxon>Streptosporangiales</taxon>
        <taxon>Streptosporangiaceae</taxon>
        <taxon>Streptosporangium</taxon>
    </lineage>
</organism>
<evidence type="ECO:0000313" key="2">
    <source>
        <dbReference type="Proteomes" id="UP001589610"/>
    </source>
</evidence>
<accession>A0ABV5TBU5</accession>
<dbReference type="RefSeq" id="WP_344745631.1">
    <property type="nucleotide sequence ID" value="NZ_BAAAWW010000071.1"/>
</dbReference>
<evidence type="ECO:0000313" key="1">
    <source>
        <dbReference type="EMBL" id="MFB9676553.1"/>
    </source>
</evidence>
<name>A0ABV5TBU5_9ACTN</name>
<comment type="caution">
    <text evidence="1">The sequence shown here is derived from an EMBL/GenBank/DDBJ whole genome shotgun (WGS) entry which is preliminary data.</text>
</comment>
<dbReference type="Proteomes" id="UP001589610">
    <property type="component" value="Unassembled WGS sequence"/>
</dbReference>